<dbReference type="GO" id="GO:0019305">
    <property type="term" value="P:dTDP-rhamnose biosynthetic process"/>
    <property type="evidence" value="ECO:0007669"/>
    <property type="project" value="UniProtKB-UniPathway"/>
</dbReference>
<dbReference type="GO" id="GO:0004553">
    <property type="term" value="F:hydrolase activity, hydrolyzing O-glycosyl compounds"/>
    <property type="evidence" value="ECO:0007669"/>
    <property type="project" value="InterPro"/>
</dbReference>
<dbReference type="EC" id="1.1.1.133" evidence="3 6"/>
<feature type="region of interest" description="Disordered" evidence="7">
    <location>
        <begin position="729"/>
        <end position="760"/>
    </location>
</feature>
<reference evidence="10" key="1">
    <citation type="submission" date="2018-05" db="EMBL/GenBank/DDBJ databases">
        <title>Azospirillum thermophila sp. nov., a novel isolated from hot spring.</title>
        <authorList>
            <person name="Zhao Z."/>
        </authorList>
    </citation>
    <scope>NUCLEOTIDE SEQUENCE [LARGE SCALE GENOMIC DNA]</scope>
    <source>
        <strain evidence="10">CFH 70021</strain>
        <plasmid evidence="10">unnamed1</plasmid>
    </source>
</reference>
<organism evidence="9 10">
    <name type="scientific">Azospirillum thermophilum</name>
    <dbReference type="NCBI Taxonomy" id="2202148"/>
    <lineage>
        <taxon>Bacteria</taxon>
        <taxon>Pseudomonadati</taxon>
        <taxon>Pseudomonadota</taxon>
        <taxon>Alphaproteobacteria</taxon>
        <taxon>Rhodospirillales</taxon>
        <taxon>Azospirillaceae</taxon>
        <taxon>Azospirillum</taxon>
    </lineage>
</organism>
<comment type="function">
    <text evidence="6">Catalyzes the reduction of dTDP-6-deoxy-L-lyxo-4-hexulose to yield dTDP-L-rhamnose.</text>
</comment>
<evidence type="ECO:0000256" key="3">
    <source>
        <dbReference type="ARBA" id="ARBA00012929"/>
    </source>
</evidence>
<gene>
    <name evidence="9" type="ORF">DEW08_21920</name>
</gene>
<dbReference type="Gene3D" id="3.90.25.10">
    <property type="entry name" value="UDP-galactose 4-epimerase, domain 1"/>
    <property type="match status" value="1"/>
</dbReference>
<dbReference type="Proteomes" id="UP000245629">
    <property type="component" value="Plasmid unnamed1"/>
</dbReference>
<evidence type="ECO:0000256" key="2">
    <source>
        <dbReference type="ARBA" id="ARBA00010944"/>
    </source>
</evidence>
<comment type="cofactor">
    <cofactor evidence="6">
        <name>Mg(2+)</name>
        <dbReference type="ChEBI" id="CHEBI:18420"/>
    </cofactor>
    <text evidence="6">Binds 1 Mg(2+) ion per monomer.</text>
</comment>
<evidence type="ECO:0000256" key="1">
    <source>
        <dbReference type="ARBA" id="ARBA00004781"/>
    </source>
</evidence>
<accession>A0A2S2CWU5</accession>
<geneLocation type="plasmid" evidence="9 10">
    <name>unnamed1</name>
</geneLocation>
<proteinExistence type="inferred from homology"/>
<dbReference type="KEGG" id="azz:DEW08_21920"/>
<dbReference type="CDD" id="cd05254">
    <property type="entry name" value="dTDP_HR_like_SDR_e"/>
    <property type="match status" value="1"/>
</dbReference>
<dbReference type="RefSeq" id="WP_109331351.1">
    <property type="nucleotide sequence ID" value="NZ_CP029356.1"/>
</dbReference>
<dbReference type="PANTHER" id="PTHR10491:SF4">
    <property type="entry name" value="METHIONINE ADENOSYLTRANSFERASE 2 SUBUNIT BETA"/>
    <property type="match status" value="1"/>
</dbReference>
<feature type="domain" description="RmlD-like substrate binding" evidence="8">
    <location>
        <begin position="449"/>
        <end position="702"/>
    </location>
</feature>
<comment type="catalytic activity">
    <reaction evidence="5 6">
        <text>dTDP-beta-L-rhamnose + NADP(+) = dTDP-4-dehydro-beta-L-rhamnose + NADPH + H(+)</text>
        <dbReference type="Rhea" id="RHEA:21796"/>
        <dbReference type="ChEBI" id="CHEBI:15378"/>
        <dbReference type="ChEBI" id="CHEBI:57510"/>
        <dbReference type="ChEBI" id="CHEBI:57783"/>
        <dbReference type="ChEBI" id="CHEBI:58349"/>
        <dbReference type="ChEBI" id="CHEBI:62830"/>
        <dbReference type="EC" id="1.1.1.133"/>
    </reaction>
</comment>
<dbReference type="AlphaFoldDB" id="A0A2S2CWU5"/>
<keyword evidence="9" id="KW-0614">Plasmid</keyword>
<evidence type="ECO:0000313" key="9">
    <source>
        <dbReference type="EMBL" id="AWK88747.1"/>
    </source>
</evidence>
<evidence type="ECO:0000256" key="7">
    <source>
        <dbReference type="SAM" id="MobiDB-lite"/>
    </source>
</evidence>
<dbReference type="SUPFAM" id="SSF51445">
    <property type="entry name" value="(Trans)glycosidases"/>
    <property type="match status" value="1"/>
</dbReference>
<dbReference type="UniPathway" id="UPA00124"/>
<dbReference type="InterPro" id="IPR017853">
    <property type="entry name" value="GH"/>
</dbReference>
<dbReference type="OrthoDB" id="9803892at2"/>
<dbReference type="InterPro" id="IPR001360">
    <property type="entry name" value="Glyco_hydro_1"/>
</dbReference>
<dbReference type="GO" id="GO:0005975">
    <property type="term" value="P:carbohydrate metabolic process"/>
    <property type="evidence" value="ECO:0007669"/>
    <property type="project" value="InterPro"/>
</dbReference>
<dbReference type="InterPro" id="IPR036291">
    <property type="entry name" value="NAD(P)-bd_dom_sf"/>
</dbReference>
<dbReference type="Pfam" id="PF00232">
    <property type="entry name" value="Glyco_hydro_1"/>
    <property type="match status" value="1"/>
</dbReference>
<dbReference type="Gene3D" id="3.40.50.720">
    <property type="entry name" value="NAD(P)-binding Rossmann-like Domain"/>
    <property type="match status" value="1"/>
</dbReference>
<keyword evidence="6" id="KW-0521">NADP</keyword>
<protein>
    <recommendedName>
        <fullName evidence="4 6">dTDP-4-dehydrorhamnose reductase</fullName>
        <ecNumber evidence="3 6">1.1.1.133</ecNumber>
    </recommendedName>
</protein>
<evidence type="ECO:0000313" key="10">
    <source>
        <dbReference type="Proteomes" id="UP000245629"/>
    </source>
</evidence>
<dbReference type="Pfam" id="PF04321">
    <property type="entry name" value="RmlD_sub_bind"/>
    <property type="match status" value="1"/>
</dbReference>
<evidence type="ECO:0000256" key="6">
    <source>
        <dbReference type="RuleBase" id="RU364082"/>
    </source>
</evidence>
<dbReference type="SUPFAM" id="SSF51735">
    <property type="entry name" value="NAD(P)-binding Rossmann-fold domains"/>
    <property type="match status" value="1"/>
</dbReference>
<dbReference type="InterPro" id="IPR029903">
    <property type="entry name" value="RmlD-like-bd"/>
</dbReference>
<dbReference type="GO" id="GO:0008831">
    <property type="term" value="F:dTDP-4-dehydrorhamnose reductase activity"/>
    <property type="evidence" value="ECO:0007669"/>
    <property type="project" value="UniProtKB-EC"/>
</dbReference>
<evidence type="ECO:0000256" key="4">
    <source>
        <dbReference type="ARBA" id="ARBA00017099"/>
    </source>
</evidence>
<comment type="similarity">
    <text evidence="2 6">Belongs to the dTDP-4-dehydrorhamnose reductase family.</text>
</comment>
<dbReference type="EMBL" id="CP029356">
    <property type="protein sequence ID" value="AWK88747.1"/>
    <property type="molecule type" value="Genomic_DNA"/>
</dbReference>
<keyword evidence="10" id="KW-1185">Reference proteome</keyword>
<name>A0A2S2CWU5_9PROT</name>
<comment type="pathway">
    <text evidence="1 6">Carbohydrate biosynthesis; dTDP-L-rhamnose biosynthesis.</text>
</comment>
<keyword evidence="6" id="KW-0560">Oxidoreductase</keyword>
<dbReference type="PANTHER" id="PTHR10491">
    <property type="entry name" value="DTDP-4-DEHYDRORHAMNOSE REDUCTASE"/>
    <property type="match status" value="1"/>
</dbReference>
<sequence length="760" mass="83905">MPDIEIWGGLECTVARIRDAYVDQTLLNGHEHRPEDLDRFASLGITRLRYPVLWERVAPDGFDRADWRWTDERLTRLRDLGIKPIVTLVHHGSGPRNTSLLDPDFATGVGRFAGMVAGRYPWVDAYTPVNEPLTTARFSGLYGLWYPHLRDEAAFLRMLVTETRATRLAMAAIRRVNPDALLIQTEDLAKIHATPPLAAAAEMQNQRRWLSLDLLTGRVTPDHPFWPRLRDAGLAEEIAGFVADPCPPDIIGFNHYLSSERCLDHRVHRYRGLGRSRDGSNGHIDVEAVSLMAEGPTGPGGLLREAWERYRLPMAVTEVHNGSTREDQLRWLYEVWQDARSLAAEGVDLRAVTVWSLLGSYDWDQLLTRCVGYYEAGPFDVRAPVPRETALARMVRRMADGGAVDHPVLDGPGRWHRADRFRWRPVRCRPDVPDRPIPSWHRRPEDARRLLIVGATGTLGRAFARVAARRGLAHHPAGRGEVDIADPASVQAALLRHRPWAVINAAGFVRVDEAEADGRRCRRENAEGPAVLAAACAAAGIPLVGFSSDLVFDGTKRASYVEEDAVCPLNVYGETKVAAERAIAATERGLVVRTGAFFGPWDDHNFITTALRRMEQGLPVAAAEDVTVSPTYVPDLVNTVLELLIDGERGIWHLASAGAVTWAELAREAARRAGLDAGLVRALPGEELGWAARRPRYSVLGSGRASLMPPLDDALGAFFHAWREERRRSAAPASAVLPPPGPETRSAPTPSVSPACDAAE</sequence>
<evidence type="ECO:0000259" key="8">
    <source>
        <dbReference type="Pfam" id="PF04321"/>
    </source>
</evidence>
<evidence type="ECO:0000256" key="5">
    <source>
        <dbReference type="ARBA" id="ARBA00048200"/>
    </source>
</evidence>
<dbReference type="InterPro" id="IPR005913">
    <property type="entry name" value="dTDP_dehydrorham_reduct"/>
</dbReference>
<dbReference type="Gene3D" id="3.20.20.80">
    <property type="entry name" value="Glycosidases"/>
    <property type="match status" value="1"/>
</dbReference>